<evidence type="ECO:0000313" key="2">
    <source>
        <dbReference type="EMBL" id="WAL66492.1"/>
    </source>
</evidence>
<feature type="compositionally biased region" description="Basic and acidic residues" evidence="1">
    <location>
        <begin position="1"/>
        <end position="13"/>
    </location>
</feature>
<feature type="region of interest" description="Disordered" evidence="1">
    <location>
        <begin position="1"/>
        <end position="58"/>
    </location>
</feature>
<evidence type="ECO:0000256" key="1">
    <source>
        <dbReference type="SAM" id="MobiDB-lite"/>
    </source>
</evidence>
<proteinExistence type="predicted"/>
<protein>
    <submittedName>
        <fullName evidence="2">Uncharacterized protein</fullName>
    </submittedName>
</protein>
<keyword evidence="3" id="KW-1185">Reference proteome</keyword>
<accession>A0ABY7B3J5</accession>
<name>A0ABY7B3J5_9PSEU</name>
<reference evidence="2" key="1">
    <citation type="submission" date="2022-11" db="EMBL/GenBank/DDBJ databases">
        <authorList>
            <person name="Mo P."/>
        </authorList>
    </citation>
    <scope>NUCLEOTIDE SEQUENCE</scope>
    <source>
        <strain evidence="2">HUAS 11-8</strain>
    </source>
</reference>
<sequence>MTSENRNDKADRERRRRKLDAVFGKVLPDITSDERDTERPQRDSDTWYEENRPPHHDR</sequence>
<dbReference type="RefSeq" id="WP_268756627.1">
    <property type="nucleotide sequence ID" value="NZ_CP113836.1"/>
</dbReference>
<dbReference type="EMBL" id="CP113836">
    <property type="protein sequence ID" value="WAL66492.1"/>
    <property type="molecule type" value="Genomic_DNA"/>
</dbReference>
<evidence type="ECO:0000313" key="3">
    <source>
        <dbReference type="Proteomes" id="UP001163203"/>
    </source>
</evidence>
<feature type="compositionally biased region" description="Basic and acidic residues" evidence="1">
    <location>
        <begin position="32"/>
        <end position="58"/>
    </location>
</feature>
<organism evidence="2 3">
    <name type="scientific">Amycolatopsis cynarae</name>
    <dbReference type="NCBI Taxonomy" id="2995223"/>
    <lineage>
        <taxon>Bacteria</taxon>
        <taxon>Bacillati</taxon>
        <taxon>Actinomycetota</taxon>
        <taxon>Actinomycetes</taxon>
        <taxon>Pseudonocardiales</taxon>
        <taxon>Pseudonocardiaceae</taxon>
        <taxon>Amycolatopsis</taxon>
    </lineage>
</organism>
<gene>
    <name evidence="2" type="ORF">ORV05_01345</name>
</gene>
<dbReference type="Proteomes" id="UP001163203">
    <property type="component" value="Chromosome"/>
</dbReference>